<evidence type="ECO:0000313" key="1">
    <source>
        <dbReference type="EMBL" id="KAJ4491141.1"/>
    </source>
</evidence>
<proteinExistence type="predicted"/>
<accession>A0A9W9DXE2</accession>
<comment type="caution">
    <text evidence="1">The sequence shown here is derived from an EMBL/GenBank/DDBJ whole genome shotgun (WGS) entry which is preliminary data.</text>
</comment>
<protein>
    <submittedName>
        <fullName evidence="1">Uncharacterized protein</fullName>
    </submittedName>
</protein>
<dbReference type="AlphaFoldDB" id="A0A9W9DXE2"/>
<dbReference type="EMBL" id="JANVFS010000006">
    <property type="protein sequence ID" value="KAJ4491141.1"/>
    <property type="molecule type" value="Genomic_DNA"/>
</dbReference>
<evidence type="ECO:0000313" key="2">
    <source>
        <dbReference type="Proteomes" id="UP001150238"/>
    </source>
</evidence>
<reference evidence="1" key="1">
    <citation type="submission" date="2022-08" db="EMBL/GenBank/DDBJ databases">
        <authorList>
            <consortium name="DOE Joint Genome Institute"/>
            <person name="Min B."/>
            <person name="Riley R."/>
            <person name="Sierra-Patev S."/>
            <person name="Naranjo-Ortiz M."/>
            <person name="Looney B."/>
            <person name="Konkel Z."/>
            <person name="Slot J.C."/>
            <person name="Sakamoto Y."/>
            <person name="Steenwyk J.L."/>
            <person name="Rokas A."/>
            <person name="Carro J."/>
            <person name="Camarero S."/>
            <person name="Ferreira P."/>
            <person name="Molpeceres G."/>
            <person name="Ruiz-Duenas F.J."/>
            <person name="Serrano A."/>
            <person name="Henrissat B."/>
            <person name="Drula E."/>
            <person name="Hughes K.W."/>
            <person name="Mata J.L."/>
            <person name="Ishikawa N.K."/>
            <person name="Vargas-Isla R."/>
            <person name="Ushijima S."/>
            <person name="Smith C.A."/>
            <person name="Ahrendt S."/>
            <person name="Andreopoulos W."/>
            <person name="He G."/>
            <person name="Labutti K."/>
            <person name="Lipzen A."/>
            <person name="Ng V."/>
            <person name="Sandor L."/>
            <person name="Barry K."/>
            <person name="Martinez A.T."/>
            <person name="Xiao Y."/>
            <person name="Gibbons J.G."/>
            <person name="Terashima K."/>
            <person name="Hibbett D.S."/>
            <person name="Grigoriev I.V."/>
        </authorList>
    </citation>
    <scope>NUCLEOTIDE SEQUENCE</scope>
    <source>
        <strain evidence="1">Sp2 HRB7682 ss15</strain>
    </source>
</reference>
<organism evidence="1 2">
    <name type="scientific">Lentinula lateritia</name>
    <dbReference type="NCBI Taxonomy" id="40482"/>
    <lineage>
        <taxon>Eukaryota</taxon>
        <taxon>Fungi</taxon>
        <taxon>Dikarya</taxon>
        <taxon>Basidiomycota</taxon>
        <taxon>Agaricomycotina</taxon>
        <taxon>Agaricomycetes</taxon>
        <taxon>Agaricomycetidae</taxon>
        <taxon>Agaricales</taxon>
        <taxon>Marasmiineae</taxon>
        <taxon>Omphalotaceae</taxon>
        <taxon>Lentinula</taxon>
    </lineage>
</organism>
<dbReference type="Proteomes" id="UP001150238">
    <property type="component" value="Unassembled WGS sequence"/>
</dbReference>
<reference evidence="1" key="2">
    <citation type="journal article" date="2023" name="Proc. Natl. Acad. Sci. U.S.A.">
        <title>A global phylogenomic analysis of the shiitake genus Lentinula.</title>
        <authorList>
            <person name="Sierra-Patev S."/>
            <person name="Min B."/>
            <person name="Naranjo-Ortiz M."/>
            <person name="Looney B."/>
            <person name="Konkel Z."/>
            <person name="Slot J.C."/>
            <person name="Sakamoto Y."/>
            <person name="Steenwyk J.L."/>
            <person name="Rokas A."/>
            <person name="Carro J."/>
            <person name="Camarero S."/>
            <person name="Ferreira P."/>
            <person name="Molpeceres G."/>
            <person name="Ruiz-Duenas F.J."/>
            <person name="Serrano A."/>
            <person name="Henrissat B."/>
            <person name="Drula E."/>
            <person name="Hughes K.W."/>
            <person name="Mata J.L."/>
            <person name="Ishikawa N.K."/>
            <person name="Vargas-Isla R."/>
            <person name="Ushijima S."/>
            <person name="Smith C.A."/>
            <person name="Donoghue J."/>
            <person name="Ahrendt S."/>
            <person name="Andreopoulos W."/>
            <person name="He G."/>
            <person name="LaButti K."/>
            <person name="Lipzen A."/>
            <person name="Ng V."/>
            <person name="Riley R."/>
            <person name="Sandor L."/>
            <person name="Barry K."/>
            <person name="Martinez A.T."/>
            <person name="Xiao Y."/>
            <person name="Gibbons J.G."/>
            <person name="Terashima K."/>
            <person name="Grigoriev I.V."/>
            <person name="Hibbett D."/>
        </authorList>
    </citation>
    <scope>NUCLEOTIDE SEQUENCE</scope>
    <source>
        <strain evidence="1">Sp2 HRB7682 ss15</strain>
    </source>
</reference>
<gene>
    <name evidence="1" type="ORF">C8J55DRAFT_272731</name>
</gene>
<sequence length="235" mass="27011">MGKGLCPLSAFSLCFIVDHHGTSNVVIVRRLERAKLTSMTVNNLAKWMRSFLVLLSLQLADDWKRALQSKLPGDSRHLCMYLQYLRFCHSSRQRDDIRYRPTSYPVHQHVWAAQLVVKSTIVAQDFRNWNRGSLPDDGSACLNGFRSRAAHSTPSSKRKKNTTFRFPIEMLFVSTRWQGIRRMELAMCSNPGNDSGFSTYTNSWHLTMREVQHQDITLTKFPTFSDALDAMYAGE</sequence>
<name>A0A9W9DXE2_9AGAR</name>